<dbReference type="InterPro" id="IPR057691">
    <property type="entry name" value="DUF7931"/>
</dbReference>
<gene>
    <name evidence="2" type="ORF">C8D97_107106</name>
</gene>
<name>A0A316FNW0_9GAMM</name>
<comment type="caution">
    <text evidence="2">The sequence shown here is derived from an EMBL/GenBank/DDBJ whole genome shotgun (WGS) entry which is preliminary data.</text>
</comment>
<accession>A0A316FNW0</accession>
<evidence type="ECO:0000313" key="2">
    <source>
        <dbReference type="EMBL" id="PWK49943.1"/>
    </source>
</evidence>
<protein>
    <recommendedName>
        <fullName evidence="1">DUF7931 domain-containing protein</fullName>
    </recommendedName>
</protein>
<evidence type="ECO:0000259" key="1">
    <source>
        <dbReference type="Pfam" id="PF25559"/>
    </source>
</evidence>
<proteinExistence type="predicted"/>
<dbReference type="Proteomes" id="UP000245790">
    <property type="component" value="Unassembled WGS sequence"/>
</dbReference>
<dbReference type="Pfam" id="PF25559">
    <property type="entry name" value="DUF7931"/>
    <property type="match status" value="1"/>
</dbReference>
<organism evidence="2 3">
    <name type="scientific">Pleionea mediterranea</name>
    <dbReference type="NCBI Taxonomy" id="523701"/>
    <lineage>
        <taxon>Bacteria</taxon>
        <taxon>Pseudomonadati</taxon>
        <taxon>Pseudomonadota</taxon>
        <taxon>Gammaproteobacteria</taxon>
        <taxon>Oceanospirillales</taxon>
        <taxon>Pleioneaceae</taxon>
        <taxon>Pleionea</taxon>
    </lineage>
</organism>
<keyword evidence="3" id="KW-1185">Reference proteome</keyword>
<dbReference type="RefSeq" id="WP_109763727.1">
    <property type="nucleotide sequence ID" value="NZ_QGGU01000007.1"/>
</dbReference>
<dbReference type="AlphaFoldDB" id="A0A316FNW0"/>
<dbReference type="EMBL" id="QGGU01000007">
    <property type="protein sequence ID" value="PWK49943.1"/>
    <property type="molecule type" value="Genomic_DNA"/>
</dbReference>
<feature type="domain" description="DUF7931" evidence="1">
    <location>
        <begin position="30"/>
        <end position="176"/>
    </location>
</feature>
<sequence>MVDTNQSLEQTLSSAKLGETDDEFRVNRLSEIQAVSQQMFSQAKRQVDIFSVDLDPRVLSQRSIEQTLAKLARSSRQSTIRLLIFDVLSLQSIDHRLVDLSQNLSSYVSIKVLANDYQHLPYNYYLVDDAGLMYRSNHKELETQVSFNAKLKVREYRKQFNDMWEQSRIASEFRNLSI</sequence>
<reference evidence="2 3" key="1">
    <citation type="submission" date="2018-05" db="EMBL/GenBank/DDBJ databases">
        <title>Genomic Encyclopedia of Type Strains, Phase IV (KMG-IV): sequencing the most valuable type-strain genomes for metagenomic binning, comparative biology and taxonomic classification.</title>
        <authorList>
            <person name="Goeker M."/>
        </authorList>
    </citation>
    <scope>NUCLEOTIDE SEQUENCE [LARGE SCALE GENOMIC DNA]</scope>
    <source>
        <strain evidence="2 3">DSM 25350</strain>
    </source>
</reference>
<dbReference type="OrthoDB" id="6080223at2"/>
<evidence type="ECO:0000313" key="3">
    <source>
        <dbReference type="Proteomes" id="UP000245790"/>
    </source>
</evidence>